<reference evidence="1" key="1">
    <citation type="submission" date="2024-07" db="EMBL/GenBank/DDBJ databases">
        <title>Complete genome sequence of Verrucomicrobiaceae bacterium NT6N.</title>
        <authorList>
            <person name="Huang C."/>
            <person name="Takami H."/>
            <person name="Hamasaki K."/>
        </authorList>
    </citation>
    <scope>NUCLEOTIDE SEQUENCE</scope>
    <source>
        <strain evidence="1">NT6N</strain>
    </source>
</reference>
<protein>
    <submittedName>
        <fullName evidence="1">Uncharacterized protein</fullName>
    </submittedName>
</protein>
<evidence type="ECO:0000313" key="1">
    <source>
        <dbReference type="EMBL" id="BDS07021.1"/>
    </source>
</evidence>
<dbReference type="AlphaFoldDB" id="A0AAT9FM77"/>
<accession>A0AAT9FM77</accession>
<sequence>MDKMSGVADSRIDPKQLPIHTFIHSLNPVFVYEQLPHPQHL</sequence>
<name>A0AAT9FM77_9BACT</name>
<proteinExistence type="predicted"/>
<organism evidence="1">
    <name type="scientific">Oceaniferula spumae</name>
    <dbReference type="NCBI Taxonomy" id="2979115"/>
    <lineage>
        <taxon>Bacteria</taxon>
        <taxon>Pseudomonadati</taxon>
        <taxon>Verrucomicrobiota</taxon>
        <taxon>Verrucomicrobiia</taxon>
        <taxon>Verrucomicrobiales</taxon>
        <taxon>Verrucomicrobiaceae</taxon>
        <taxon>Oceaniferula</taxon>
    </lineage>
</organism>
<gene>
    <name evidence="1" type="ORF">NT6N_20610</name>
</gene>
<dbReference type="KEGG" id="osu:NT6N_20610"/>
<dbReference type="EMBL" id="AP026866">
    <property type="protein sequence ID" value="BDS07021.1"/>
    <property type="molecule type" value="Genomic_DNA"/>
</dbReference>